<keyword evidence="7" id="KW-1185">Reference proteome</keyword>
<proteinExistence type="predicted"/>
<accession>A0AAE0BRF6</accession>
<gene>
    <name evidence="6" type="ORF">CYMTET_48824</name>
</gene>
<reference evidence="6 7" key="1">
    <citation type="journal article" date="2015" name="Genome Biol. Evol.">
        <title>Comparative Genomics of a Bacterivorous Green Alga Reveals Evolutionary Causalities and Consequences of Phago-Mixotrophic Mode of Nutrition.</title>
        <authorList>
            <person name="Burns J.A."/>
            <person name="Paasch A."/>
            <person name="Narechania A."/>
            <person name="Kim E."/>
        </authorList>
    </citation>
    <scope>NUCLEOTIDE SEQUENCE [LARGE SCALE GENOMIC DNA]</scope>
    <source>
        <strain evidence="6 7">PLY_AMNH</strain>
    </source>
</reference>
<evidence type="ECO:0000313" key="6">
    <source>
        <dbReference type="EMBL" id="KAK3241408.1"/>
    </source>
</evidence>
<evidence type="ECO:0000313" key="7">
    <source>
        <dbReference type="Proteomes" id="UP001190700"/>
    </source>
</evidence>
<evidence type="ECO:0000256" key="4">
    <source>
        <dbReference type="ARBA" id="ARBA00022737"/>
    </source>
</evidence>
<organism evidence="6 7">
    <name type="scientific">Cymbomonas tetramitiformis</name>
    <dbReference type="NCBI Taxonomy" id="36881"/>
    <lineage>
        <taxon>Eukaryota</taxon>
        <taxon>Viridiplantae</taxon>
        <taxon>Chlorophyta</taxon>
        <taxon>Pyramimonadophyceae</taxon>
        <taxon>Pyramimonadales</taxon>
        <taxon>Pyramimonadaceae</taxon>
        <taxon>Cymbomonas</taxon>
    </lineage>
</organism>
<dbReference type="GO" id="GO:0048471">
    <property type="term" value="C:perinuclear region of cytoplasm"/>
    <property type="evidence" value="ECO:0007669"/>
    <property type="project" value="TreeGrafter"/>
</dbReference>
<keyword evidence="2" id="KW-0343">GTPase activation</keyword>
<dbReference type="Gene3D" id="3.40.50.300">
    <property type="entry name" value="P-loop containing nucleotide triphosphate hydrolases"/>
    <property type="match status" value="1"/>
</dbReference>
<dbReference type="GO" id="GO:0005829">
    <property type="term" value="C:cytosol"/>
    <property type="evidence" value="ECO:0007669"/>
    <property type="project" value="TreeGrafter"/>
</dbReference>
<evidence type="ECO:0000256" key="5">
    <source>
        <dbReference type="SAM" id="MobiDB-lite"/>
    </source>
</evidence>
<dbReference type="SMART" id="SM00368">
    <property type="entry name" value="LRR_RI"/>
    <property type="match status" value="6"/>
</dbReference>
<dbReference type="InterPro" id="IPR027417">
    <property type="entry name" value="P-loop_NTPase"/>
</dbReference>
<protein>
    <recommendedName>
        <fullName evidence="8">NACHT domain-containing protein</fullName>
    </recommendedName>
</protein>
<evidence type="ECO:0000256" key="1">
    <source>
        <dbReference type="ARBA" id="ARBA00004430"/>
    </source>
</evidence>
<dbReference type="InterPro" id="IPR027038">
    <property type="entry name" value="RanGap"/>
</dbReference>
<feature type="region of interest" description="Disordered" evidence="5">
    <location>
        <begin position="1135"/>
        <end position="1161"/>
    </location>
</feature>
<feature type="region of interest" description="Disordered" evidence="5">
    <location>
        <begin position="695"/>
        <end position="718"/>
    </location>
</feature>
<dbReference type="GO" id="GO:0031267">
    <property type="term" value="F:small GTPase binding"/>
    <property type="evidence" value="ECO:0007669"/>
    <property type="project" value="TreeGrafter"/>
</dbReference>
<dbReference type="PANTHER" id="PTHR24113:SF12">
    <property type="entry name" value="RAN GTPASE-ACTIVATING PROTEIN 1"/>
    <property type="match status" value="1"/>
</dbReference>
<dbReference type="SUPFAM" id="SSF52047">
    <property type="entry name" value="RNI-like"/>
    <property type="match status" value="1"/>
</dbReference>
<dbReference type="GO" id="GO:0005096">
    <property type="term" value="F:GTPase activator activity"/>
    <property type="evidence" value="ECO:0007669"/>
    <property type="project" value="UniProtKB-KW"/>
</dbReference>
<dbReference type="InterPro" id="IPR032675">
    <property type="entry name" value="LRR_dom_sf"/>
</dbReference>
<dbReference type="Proteomes" id="UP001190700">
    <property type="component" value="Unassembled WGS sequence"/>
</dbReference>
<dbReference type="PANTHER" id="PTHR24113">
    <property type="entry name" value="RAN GTPASE-ACTIVATING PROTEIN 1"/>
    <property type="match status" value="1"/>
</dbReference>
<evidence type="ECO:0000256" key="3">
    <source>
        <dbReference type="ARBA" id="ARBA00022614"/>
    </source>
</evidence>
<dbReference type="Gene3D" id="3.80.10.10">
    <property type="entry name" value="Ribonuclease Inhibitor"/>
    <property type="match status" value="2"/>
</dbReference>
<feature type="compositionally biased region" description="Low complexity" evidence="5">
    <location>
        <begin position="697"/>
        <end position="707"/>
    </location>
</feature>
<keyword evidence="3" id="KW-0433">Leucine-rich repeat</keyword>
<dbReference type="GO" id="GO:0005930">
    <property type="term" value="C:axoneme"/>
    <property type="evidence" value="ECO:0007669"/>
    <property type="project" value="UniProtKB-SubCell"/>
</dbReference>
<dbReference type="GO" id="GO:0006913">
    <property type="term" value="P:nucleocytoplasmic transport"/>
    <property type="evidence" value="ECO:0007669"/>
    <property type="project" value="TreeGrafter"/>
</dbReference>
<dbReference type="GO" id="GO:0005634">
    <property type="term" value="C:nucleus"/>
    <property type="evidence" value="ECO:0007669"/>
    <property type="project" value="TreeGrafter"/>
</dbReference>
<dbReference type="SUPFAM" id="SSF52540">
    <property type="entry name" value="P-loop containing nucleoside triphosphate hydrolases"/>
    <property type="match status" value="1"/>
</dbReference>
<evidence type="ECO:0000256" key="2">
    <source>
        <dbReference type="ARBA" id="ARBA00022468"/>
    </source>
</evidence>
<sequence length="1607" mass="173965">MAASQTAPTMLQLGATAAPAELLYKTRDFKDKVQEYIEVLEGLFTERVGEEGEACRLCLKELQAGLSGSLVLQATWTVMGRPLEPCIVKLDKAASLAEEHKFHTEAQELLKEYVPRVIGQYNLEATGDAKGGVAYELAGACWFMHELMDLDDQVTVKSLKDKYKKEEARQTMDGLYTEWDDLLWGIYSEFGILSRFHPKSGDLGAIWLIDFDKLAWHHVLRDIAKMMSIVLFQYTLVAELAELTALMQLVEHLFEDPQSGRLSQAGEHSSKFSLHQLPDFAPACCSPKLRLVRYTLRQLWGFASALVARYGPSAHPLDSHAVALWVPLLMYAIKTLHWHATSDQKRVALHVARILARRIAALLENPSLANEQAERAKRQPRDEPLGSPLDGAVWLARGQRVEVCVLGTWHAGVVDAFDISARKHIFKDNSPAGPVDLSDGAVQWRLLPRFPGCDAGRPRMGYASWALHTLPSDAVQEVWSLQAEHASAGELQGGSALLDGVYVVLRRPDLPPLPDHAEDSWEWSLHVGEKEMAPSLMMQARGSGSVCANAGCQLTPGWLLVHASHSRWLRQESADAPWELRPSRADRSAGDGLHDITLDKAVLPVKVEPLSAVFMYRHELRVAVVQGGASQPTKPPGSAPCLWEGVISGFDVNSGGFHVRPVCSVQHCADQGLLDISHGVPEFTRSRVMGPPQGMLSPGSSPGAAAAGVGGCSGPPRNNDVDVSSAQSACSADSAMPTSTRPFCQAEWPTVGCGLAVTLSLTNHIVLPEADYGPGTSLFVPTAFGGWTTATTRRPTTSAESTLRLGYFGHASRLMACEDFAHARRAFRRSVVASHSTITDLLSGCLLDTKKHLMSLTLVELEALQPLWTSAARDRASKLGLEELDDAAAAADAHMDESCAFQIGSFFDESPADRSTACLSPCTYLLIAGPAMGKSTLMRQVALQCAESSSSPFVPILIPAADLAKKMSERASTVSPGVINDYLHAVHGGGSWQYRFLCQVLRMRQALILIDGLDEAGGMGGKIEEWICEHLALEGHRVVLTSRPGGVRLERVSPVMDVALKLEPLTVEQQNEMVKKRICAGDQADALVQELASHRDISGNPLMLSLLISVYQRHSALPEKSLELYRTVLKGMTEGVERKHRKGRMTEGLPSGGGNPGSPEVSQALRRVAFHHHRRAQRQITSSSVAEALAGSGFAETTGWQAVLRAALCGHFAPLTVLKHEAEGWELMFSHLTFQEYFCAELMAEVLSGPDGAEELPPFEELLNEQRWWRVLEFLRDGGHHSALVAHYGDLAQELAHEVKHHPALQSFCGIPLARDLLEAYHLPEVDLSSRILGLLGTLVLADVLPQASLGTLKVPGNNIEADGAKALTVALTPNEEGVFSGSLNTLDLGENQIGPEGAKALAVALTPNAEGVFNTSLNTLSLAGNGIRLVNDIGPEGAKALAVALTPNEEGVFNTSLNTLDLGQNGIEDEGAKALAVALTPNAEGVVNTSLNTLNVWRNAVQLEGARALVDAVKQRNAPIKLNGSLLDVEALDLTYQRLKPEDALLLANDLVFNGSLNTLNLWFNKIGDEGAKALAVALTPNAEGVFNTSLNSLYLACENLQTFSL</sequence>
<dbReference type="InterPro" id="IPR001611">
    <property type="entry name" value="Leu-rich_rpt"/>
</dbReference>
<dbReference type="EMBL" id="LGRX02033398">
    <property type="protein sequence ID" value="KAK3241408.1"/>
    <property type="molecule type" value="Genomic_DNA"/>
</dbReference>
<comment type="caution">
    <text evidence="6">The sequence shown here is derived from an EMBL/GenBank/DDBJ whole genome shotgun (WGS) entry which is preliminary data.</text>
</comment>
<dbReference type="Pfam" id="PF13516">
    <property type="entry name" value="LRR_6"/>
    <property type="match status" value="3"/>
</dbReference>
<name>A0AAE0BRF6_9CHLO</name>
<keyword evidence="4" id="KW-0677">Repeat</keyword>
<evidence type="ECO:0008006" key="8">
    <source>
        <dbReference type="Google" id="ProtNLM"/>
    </source>
</evidence>
<comment type="subcellular location">
    <subcellularLocation>
        <location evidence="1">Cytoplasm</location>
        <location evidence="1">Cytoskeleton</location>
        <location evidence="1">Cilium axoneme</location>
    </subcellularLocation>
</comment>